<evidence type="ECO:0000313" key="2">
    <source>
        <dbReference type="Proteomes" id="UP001642360"/>
    </source>
</evidence>
<protein>
    <submittedName>
        <fullName evidence="1">Uncharacterized protein</fullName>
    </submittedName>
</protein>
<keyword evidence="2" id="KW-1185">Reference proteome</keyword>
<sequence length="64" mass="7275">MVGLVPMLNESCCGLYRMWQAMLLVGLMRKLYCYGGIKANRDLIMLPDVHGESLMQLAKLFPIQ</sequence>
<dbReference type="Proteomes" id="UP001642360">
    <property type="component" value="Unassembled WGS sequence"/>
</dbReference>
<organism evidence="1 2">
    <name type="scientific">Ilex paraguariensis</name>
    <name type="common">yerba mate</name>
    <dbReference type="NCBI Taxonomy" id="185542"/>
    <lineage>
        <taxon>Eukaryota</taxon>
        <taxon>Viridiplantae</taxon>
        <taxon>Streptophyta</taxon>
        <taxon>Embryophyta</taxon>
        <taxon>Tracheophyta</taxon>
        <taxon>Spermatophyta</taxon>
        <taxon>Magnoliopsida</taxon>
        <taxon>eudicotyledons</taxon>
        <taxon>Gunneridae</taxon>
        <taxon>Pentapetalae</taxon>
        <taxon>asterids</taxon>
        <taxon>campanulids</taxon>
        <taxon>Aquifoliales</taxon>
        <taxon>Aquifoliaceae</taxon>
        <taxon>Ilex</taxon>
    </lineage>
</organism>
<dbReference type="EMBL" id="CAUOFW020001647">
    <property type="protein sequence ID" value="CAK9147135.1"/>
    <property type="molecule type" value="Genomic_DNA"/>
</dbReference>
<dbReference type="AlphaFoldDB" id="A0ABC8RU97"/>
<gene>
    <name evidence="1" type="ORF">ILEXP_LOCUS15014</name>
</gene>
<reference evidence="1 2" key="1">
    <citation type="submission" date="2024-02" db="EMBL/GenBank/DDBJ databases">
        <authorList>
            <person name="Vignale AGUSTIN F."/>
            <person name="Sosa J E."/>
            <person name="Modenutti C."/>
        </authorList>
    </citation>
    <scope>NUCLEOTIDE SEQUENCE [LARGE SCALE GENOMIC DNA]</scope>
</reference>
<name>A0ABC8RU97_9AQUA</name>
<proteinExistence type="predicted"/>
<accession>A0ABC8RU97</accession>
<comment type="caution">
    <text evidence="1">The sequence shown here is derived from an EMBL/GenBank/DDBJ whole genome shotgun (WGS) entry which is preliminary data.</text>
</comment>
<evidence type="ECO:0000313" key="1">
    <source>
        <dbReference type="EMBL" id="CAK9147135.1"/>
    </source>
</evidence>